<dbReference type="EMBL" id="CP027433">
    <property type="protein sequence ID" value="AVL99554.1"/>
    <property type="molecule type" value="Genomic_DNA"/>
</dbReference>
<keyword evidence="2" id="KW-1277">Toxin-antitoxin system</keyword>
<organism evidence="9 10">
    <name type="scientific">Gordonia iterans</name>
    <dbReference type="NCBI Taxonomy" id="1004901"/>
    <lineage>
        <taxon>Bacteria</taxon>
        <taxon>Bacillati</taxon>
        <taxon>Actinomycetota</taxon>
        <taxon>Actinomycetes</taxon>
        <taxon>Mycobacteriales</taxon>
        <taxon>Gordoniaceae</taxon>
        <taxon>Gordonia</taxon>
    </lineage>
</organism>
<comment type="similarity">
    <text evidence="7">Belongs to the PINc/VapC protein family.</text>
</comment>
<reference evidence="9 10" key="1">
    <citation type="submission" date="2018-03" db="EMBL/GenBank/DDBJ databases">
        <title>Characteristics and genome of n-alkane degrading marine bacteria Gordonia iterans isolated from crude oil contaminated in Tae-an, South Korea.</title>
        <authorList>
            <person name="Lee S.-S."/>
            <person name="Kim H."/>
        </authorList>
    </citation>
    <scope>NUCLEOTIDE SEQUENCE [LARGE SCALE GENOMIC DNA]</scope>
    <source>
        <strain evidence="9 10">Co17</strain>
    </source>
</reference>
<accession>A0A2S0KCY9</accession>
<evidence type="ECO:0000259" key="8">
    <source>
        <dbReference type="Pfam" id="PF01850"/>
    </source>
</evidence>
<proteinExistence type="inferred from homology"/>
<dbReference type="PANTHER" id="PTHR33653">
    <property type="entry name" value="RIBONUCLEASE VAPC2"/>
    <property type="match status" value="1"/>
</dbReference>
<dbReference type="Pfam" id="PF01850">
    <property type="entry name" value="PIN"/>
    <property type="match status" value="1"/>
</dbReference>
<feature type="domain" description="PIN" evidence="8">
    <location>
        <begin position="3"/>
        <end position="126"/>
    </location>
</feature>
<comment type="cofactor">
    <cofactor evidence="1">
        <name>Mg(2+)</name>
        <dbReference type="ChEBI" id="CHEBI:18420"/>
    </cofactor>
</comment>
<keyword evidence="3" id="KW-0540">Nuclease</keyword>
<dbReference type="GO" id="GO:0004518">
    <property type="term" value="F:nuclease activity"/>
    <property type="evidence" value="ECO:0007669"/>
    <property type="project" value="UniProtKB-KW"/>
</dbReference>
<dbReference type="KEGG" id="git:C6V83_03910"/>
<evidence type="ECO:0000256" key="5">
    <source>
        <dbReference type="ARBA" id="ARBA00022801"/>
    </source>
</evidence>
<evidence type="ECO:0000256" key="7">
    <source>
        <dbReference type="ARBA" id="ARBA00038093"/>
    </source>
</evidence>
<dbReference type="Proteomes" id="UP000239814">
    <property type="component" value="Chromosome"/>
</dbReference>
<evidence type="ECO:0000256" key="2">
    <source>
        <dbReference type="ARBA" id="ARBA00022649"/>
    </source>
</evidence>
<dbReference type="InterPro" id="IPR050556">
    <property type="entry name" value="Type_II_TA_system_RNase"/>
</dbReference>
<protein>
    <submittedName>
        <fullName evidence="9">VapC toxin family PIN domain ribonuclease</fullName>
    </submittedName>
</protein>
<evidence type="ECO:0000313" key="9">
    <source>
        <dbReference type="EMBL" id="AVL99554.1"/>
    </source>
</evidence>
<dbReference type="InterPro" id="IPR002716">
    <property type="entry name" value="PIN_dom"/>
</dbReference>
<evidence type="ECO:0000256" key="1">
    <source>
        <dbReference type="ARBA" id="ARBA00001946"/>
    </source>
</evidence>
<keyword evidence="5" id="KW-0378">Hydrolase</keyword>
<keyword evidence="6" id="KW-0460">Magnesium</keyword>
<dbReference type="RefSeq" id="WP_105941289.1">
    <property type="nucleotide sequence ID" value="NZ_CP027433.1"/>
</dbReference>
<evidence type="ECO:0000313" key="10">
    <source>
        <dbReference type="Proteomes" id="UP000239814"/>
    </source>
</evidence>
<dbReference type="PANTHER" id="PTHR33653:SF1">
    <property type="entry name" value="RIBONUCLEASE VAPC2"/>
    <property type="match status" value="1"/>
</dbReference>
<evidence type="ECO:0000256" key="6">
    <source>
        <dbReference type="ARBA" id="ARBA00022842"/>
    </source>
</evidence>
<dbReference type="GO" id="GO:0016787">
    <property type="term" value="F:hydrolase activity"/>
    <property type="evidence" value="ECO:0007669"/>
    <property type="project" value="UniProtKB-KW"/>
</dbReference>
<sequence>MKYLLDTNVVSELRSRRGAAQVRAWVDAQSALDLAISVVTLIEIETGILRLARRDPAQAKLLDSWFTDRLLPAFADRTLPIDLAVARRVAVLHVPDPAPKHDALIAGTALANDLIVVTRNTADIQRTGVEVLDPWRQ</sequence>
<dbReference type="InterPro" id="IPR029060">
    <property type="entry name" value="PIN-like_dom_sf"/>
</dbReference>
<dbReference type="GO" id="GO:0046872">
    <property type="term" value="F:metal ion binding"/>
    <property type="evidence" value="ECO:0007669"/>
    <property type="project" value="UniProtKB-KW"/>
</dbReference>
<gene>
    <name evidence="9" type="ORF">C6V83_03910</name>
</gene>
<keyword evidence="4" id="KW-0479">Metal-binding</keyword>
<dbReference type="AlphaFoldDB" id="A0A2S0KCY9"/>
<name>A0A2S0KCY9_9ACTN</name>
<dbReference type="Gene3D" id="3.40.50.1010">
    <property type="entry name" value="5'-nuclease"/>
    <property type="match status" value="1"/>
</dbReference>
<evidence type="ECO:0000256" key="3">
    <source>
        <dbReference type="ARBA" id="ARBA00022722"/>
    </source>
</evidence>
<dbReference type="SUPFAM" id="SSF88723">
    <property type="entry name" value="PIN domain-like"/>
    <property type="match status" value="1"/>
</dbReference>
<dbReference type="CDD" id="cd18746">
    <property type="entry name" value="PIN_VapC4-5_FitB-like"/>
    <property type="match status" value="1"/>
</dbReference>
<evidence type="ECO:0000256" key="4">
    <source>
        <dbReference type="ARBA" id="ARBA00022723"/>
    </source>
</evidence>
<keyword evidence="10" id="KW-1185">Reference proteome</keyword>
<dbReference type="OrthoDB" id="9804823at2"/>